<dbReference type="InterPro" id="IPR051908">
    <property type="entry name" value="Ribosomal_N-acetyltransferase"/>
</dbReference>
<protein>
    <submittedName>
        <fullName evidence="2">Ribosomal-protein-alanine N-acetyltransferase</fullName>
        <ecNumber evidence="2">2.3.1.267</ecNumber>
    </submittedName>
</protein>
<dbReference type="PANTHER" id="PTHR43441:SF2">
    <property type="entry name" value="FAMILY ACETYLTRANSFERASE, PUTATIVE (AFU_ORTHOLOGUE AFUA_7G00850)-RELATED"/>
    <property type="match status" value="1"/>
</dbReference>
<feature type="domain" description="N-acetyltransferase" evidence="1">
    <location>
        <begin position="15"/>
        <end position="177"/>
    </location>
</feature>
<dbReference type="Proteomes" id="UP001239083">
    <property type="component" value="Unassembled WGS sequence"/>
</dbReference>
<keyword evidence="2" id="KW-0808">Transferase</keyword>
<evidence type="ECO:0000313" key="3">
    <source>
        <dbReference type="Proteomes" id="UP001239083"/>
    </source>
</evidence>
<dbReference type="Pfam" id="PF13302">
    <property type="entry name" value="Acetyltransf_3"/>
    <property type="match status" value="1"/>
</dbReference>
<dbReference type="Gene3D" id="3.40.630.30">
    <property type="match status" value="1"/>
</dbReference>
<organism evidence="2 3">
    <name type="scientific">Agromyces ramosus</name>
    <dbReference type="NCBI Taxonomy" id="33879"/>
    <lineage>
        <taxon>Bacteria</taxon>
        <taxon>Bacillati</taxon>
        <taxon>Actinomycetota</taxon>
        <taxon>Actinomycetes</taxon>
        <taxon>Micrococcales</taxon>
        <taxon>Microbacteriaceae</taxon>
        <taxon>Agromyces</taxon>
    </lineage>
</organism>
<dbReference type="PROSITE" id="PS51186">
    <property type="entry name" value="GNAT"/>
    <property type="match status" value="1"/>
</dbReference>
<keyword evidence="2" id="KW-0012">Acyltransferase</keyword>
<dbReference type="InterPro" id="IPR016181">
    <property type="entry name" value="Acyl_CoA_acyltransferase"/>
</dbReference>
<evidence type="ECO:0000313" key="2">
    <source>
        <dbReference type="EMBL" id="MDQ0893685.1"/>
    </source>
</evidence>
<dbReference type="EC" id="2.3.1.267" evidence="2"/>
<dbReference type="PANTHER" id="PTHR43441">
    <property type="entry name" value="RIBOSOMAL-PROTEIN-SERINE ACETYLTRANSFERASE"/>
    <property type="match status" value="1"/>
</dbReference>
<gene>
    <name evidence="2" type="ORF">QFZ26_001240</name>
</gene>
<dbReference type="GO" id="GO:0008999">
    <property type="term" value="F:protein-N-terminal-alanine acetyltransferase activity"/>
    <property type="evidence" value="ECO:0007669"/>
    <property type="project" value="UniProtKB-EC"/>
</dbReference>
<dbReference type="RefSeq" id="WP_307040311.1">
    <property type="nucleotide sequence ID" value="NZ_JAUSYY010000001.1"/>
</dbReference>
<comment type="caution">
    <text evidence="2">The sequence shown here is derived from an EMBL/GenBank/DDBJ whole genome shotgun (WGS) entry which is preliminary data.</text>
</comment>
<sequence length="187" mass="20986">MAASGSDPVLTGERVELTPVREADLPAFYEAHTAIRTRGAYFPLGVLSESAMKSQFAQTGFWERDEGTLLIRNRDGQMVGHIEFFPPVGYWDAFELSYQLYDDAHAGRGYTTEAVQLLVDYLFDTKKKHRIQLVIVPGNLASKRVAEKCGFIYEGLVRGAFFNAGRNHDVELYGLVRTDPRPWHAAA</sequence>
<dbReference type="EMBL" id="JAUSYY010000001">
    <property type="protein sequence ID" value="MDQ0893685.1"/>
    <property type="molecule type" value="Genomic_DNA"/>
</dbReference>
<name>A0ABU0R6I5_9MICO</name>
<dbReference type="InterPro" id="IPR000182">
    <property type="entry name" value="GNAT_dom"/>
</dbReference>
<evidence type="ECO:0000259" key="1">
    <source>
        <dbReference type="PROSITE" id="PS51186"/>
    </source>
</evidence>
<accession>A0ABU0R6I5</accession>
<keyword evidence="3" id="KW-1185">Reference proteome</keyword>
<reference evidence="2 3" key="1">
    <citation type="submission" date="2023-07" db="EMBL/GenBank/DDBJ databases">
        <title>Comparative genomics of wheat-associated soil bacteria to identify genetic determinants of phenazine resistance.</title>
        <authorList>
            <person name="Mouncey N."/>
        </authorList>
    </citation>
    <scope>NUCLEOTIDE SEQUENCE [LARGE SCALE GENOMIC DNA]</scope>
    <source>
        <strain evidence="2 3">V3I3</strain>
    </source>
</reference>
<proteinExistence type="predicted"/>
<dbReference type="SUPFAM" id="SSF55729">
    <property type="entry name" value="Acyl-CoA N-acyltransferases (Nat)"/>
    <property type="match status" value="1"/>
</dbReference>